<dbReference type="Proteomes" id="UP001151002">
    <property type="component" value="Unassembled WGS sequence"/>
</dbReference>
<dbReference type="EMBL" id="JAPNTZ010000010">
    <property type="protein sequence ID" value="MCY1141966.1"/>
    <property type="molecule type" value="Genomic_DNA"/>
</dbReference>
<feature type="transmembrane region" description="Helical" evidence="1">
    <location>
        <begin position="71"/>
        <end position="92"/>
    </location>
</feature>
<reference evidence="2" key="1">
    <citation type="submission" date="2022-11" db="EMBL/GenBank/DDBJ databases">
        <authorList>
            <person name="Somphong A."/>
            <person name="Phongsopitanun W."/>
        </authorList>
    </citation>
    <scope>NUCLEOTIDE SEQUENCE</scope>
    <source>
        <strain evidence="2">Pm04-4</strain>
    </source>
</reference>
<sequence>MAAHDYVGWLWVTFGAGAFLLLVQHLREQALRDLNRPGAAWARVDTANAIILAVLATVMILDAHFSPDSPAAEAATYTLAATYVALLADFTIQRRHTAQSAGDLPANQAA</sequence>
<evidence type="ECO:0000313" key="2">
    <source>
        <dbReference type="EMBL" id="MCY1141966.1"/>
    </source>
</evidence>
<keyword evidence="1" id="KW-1133">Transmembrane helix</keyword>
<name>A0ABT4B636_9ACTN</name>
<organism evidence="2 3">
    <name type="scientific">Paractinoplanes pyxinae</name>
    <dbReference type="NCBI Taxonomy" id="2997416"/>
    <lineage>
        <taxon>Bacteria</taxon>
        <taxon>Bacillati</taxon>
        <taxon>Actinomycetota</taxon>
        <taxon>Actinomycetes</taxon>
        <taxon>Micromonosporales</taxon>
        <taxon>Micromonosporaceae</taxon>
        <taxon>Paractinoplanes</taxon>
    </lineage>
</organism>
<keyword evidence="3" id="KW-1185">Reference proteome</keyword>
<evidence type="ECO:0000256" key="1">
    <source>
        <dbReference type="SAM" id="Phobius"/>
    </source>
</evidence>
<keyword evidence="1" id="KW-0812">Transmembrane</keyword>
<feature type="transmembrane region" description="Helical" evidence="1">
    <location>
        <begin position="6"/>
        <end position="26"/>
    </location>
</feature>
<keyword evidence="1" id="KW-0472">Membrane</keyword>
<proteinExistence type="predicted"/>
<accession>A0ABT4B636</accession>
<evidence type="ECO:0000313" key="3">
    <source>
        <dbReference type="Proteomes" id="UP001151002"/>
    </source>
</evidence>
<comment type="caution">
    <text evidence="2">The sequence shown here is derived from an EMBL/GenBank/DDBJ whole genome shotgun (WGS) entry which is preliminary data.</text>
</comment>
<feature type="transmembrane region" description="Helical" evidence="1">
    <location>
        <begin position="47"/>
        <end position="65"/>
    </location>
</feature>
<dbReference type="RefSeq" id="WP_267566352.1">
    <property type="nucleotide sequence ID" value="NZ_JAPNTZ010000010.1"/>
</dbReference>
<protein>
    <submittedName>
        <fullName evidence="2">Uncharacterized protein</fullName>
    </submittedName>
</protein>
<gene>
    <name evidence="2" type="ORF">OWR29_28570</name>
</gene>